<gene>
    <name evidence="5" type="ORF">ELQ90_10660</name>
</gene>
<proteinExistence type="inferred from homology"/>
<dbReference type="PANTHER" id="PTHR46847:SF1">
    <property type="entry name" value="D-ALLOSE-BINDING PERIPLASMIC PROTEIN-RELATED"/>
    <property type="match status" value="1"/>
</dbReference>
<accession>A0A444PRH3</accession>
<dbReference type="OrthoDB" id="3227375at2"/>
<dbReference type="SUPFAM" id="SSF53822">
    <property type="entry name" value="Periplasmic binding protein-like I"/>
    <property type="match status" value="1"/>
</dbReference>
<reference evidence="5 6" key="1">
    <citation type="submission" date="2018-12" db="EMBL/GenBank/DDBJ databases">
        <authorList>
            <person name="Li F."/>
        </authorList>
    </citation>
    <scope>NUCLEOTIDE SEQUENCE [LARGE SCALE GENOMIC DNA]</scope>
    <source>
        <strain evidence="5 6">11W25H-1</strain>
    </source>
</reference>
<evidence type="ECO:0000313" key="6">
    <source>
        <dbReference type="Proteomes" id="UP000288547"/>
    </source>
</evidence>
<sequence length="335" mass="34518">MTFKKATGIGAVVTVGALALSGCGTVGDNGGSAGGTAENASDVTIGFLQRQVDAPYYAAMQAEAEALAEEDGFTLLFQNAGGDPVTQLDQAQTLLSQGVDVLIVNAISPDTQRDQLEQIAGEVPLLFIDTSIPEVGFTAVGSNNEQIGQDSGELAAKRFDEGSTVDIAVINGGPNDEIVGPDRQKGFLAGLEAAGVTYNIVAEATGNYSQDEAVPATESVLAAHPDVDLILGLNDAMALGALTVLRDQNNTTTVVSGVDGQKEAFAEISDGGCEGQYASTALNSPSAATDRAFEIALQVATGEAEPDDFDAIEYIEGAGVDCDNVDEYYDEDSVF</sequence>
<evidence type="ECO:0000259" key="4">
    <source>
        <dbReference type="Pfam" id="PF13407"/>
    </source>
</evidence>
<keyword evidence="3" id="KW-0732">Signal</keyword>
<keyword evidence="6" id="KW-1185">Reference proteome</keyword>
<dbReference type="PROSITE" id="PS51257">
    <property type="entry name" value="PROKAR_LIPOPROTEIN"/>
    <property type="match status" value="1"/>
</dbReference>
<dbReference type="EMBL" id="RZNB01000004">
    <property type="protein sequence ID" value="RWZ49815.1"/>
    <property type="molecule type" value="Genomic_DNA"/>
</dbReference>
<organism evidence="5 6">
    <name type="scientific">Labedella phragmitis</name>
    <dbReference type="NCBI Taxonomy" id="2498849"/>
    <lineage>
        <taxon>Bacteria</taxon>
        <taxon>Bacillati</taxon>
        <taxon>Actinomycetota</taxon>
        <taxon>Actinomycetes</taxon>
        <taxon>Micrococcales</taxon>
        <taxon>Microbacteriaceae</taxon>
        <taxon>Labedella</taxon>
    </lineage>
</organism>
<comment type="subcellular location">
    <subcellularLocation>
        <location evidence="1">Cell envelope</location>
    </subcellularLocation>
</comment>
<dbReference type="GO" id="GO:0030246">
    <property type="term" value="F:carbohydrate binding"/>
    <property type="evidence" value="ECO:0007669"/>
    <property type="project" value="UniProtKB-ARBA"/>
</dbReference>
<dbReference type="InterPro" id="IPR028082">
    <property type="entry name" value="Peripla_BP_I"/>
</dbReference>
<evidence type="ECO:0000256" key="3">
    <source>
        <dbReference type="ARBA" id="ARBA00022729"/>
    </source>
</evidence>
<dbReference type="Proteomes" id="UP000288547">
    <property type="component" value="Unassembled WGS sequence"/>
</dbReference>
<dbReference type="AlphaFoldDB" id="A0A444PRH3"/>
<evidence type="ECO:0000313" key="5">
    <source>
        <dbReference type="EMBL" id="RWZ49815.1"/>
    </source>
</evidence>
<dbReference type="Gene3D" id="3.40.50.2300">
    <property type="match status" value="2"/>
</dbReference>
<comment type="caution">
    <text evidence="5">The sequence shown here is derived from an EMBL/GenBank/DDBJ whole genome shotgun (WGS) entry which is preliminary data.</text>
</comment>
<name>A0A444PRH3_9MICO</name>
<dbReference type="GO" id="GO:0030313">
    <property type="term" value="C:cell envelope"/>
    <property type="evidence" value="ECO:0007669"/>
    <property type="project" value="UniProtKB-SubCell"/>
</dbReference>
<protein>
    <submittedName>
        <fullName evidence="5">Sugar ABC transporter substrate-binding protein</fullName>
    </submittedName>
</protein>
<feature type="domain" description="Periplasmic binding protein" evidence="4">
    <location>
        <begin position="45"/>
        <end position="303"/>
    </location>
</feature>
<dbReference type="Pfam" id="PF13407">
    <property type="entry name" value="Peripla_BP_4"/>
    <property type="match status" value="1"/>
</dbReference>
<evidence type="ECO:0000256" key="1">
    <source>
        <dbReference type="ARBA" id="ARBA00004196"/>
    </source>
</evidence>
<dbReference type="InterPro" id="IPR025997">
    <property type="entry name" value="SBP_2_dom"/>
</dbReference>
<dbReference type="PANTHER" id="PTHR46847">
    <property type="entry name" value="D-ALLOSE-BINDING PERIPLASMIC PROTEIN-RELATED"/>
    <property type="match status" value="1"/>
</dbReference>
<comment type="similarity">
    <text evidence="2">Belongs to the bacterial solute-binding protein 2 family.</text>
</comment>
<evidence type="ECO:0000256" key="2">
    <source>
        <dbReference type="ARBA" id="ARBA00007639"/>
    </source>
</evidence>
<dbReference type="RefSeq" id="WP_128495275.1">
    <property type="nucleotide sequence ID" value="NZ_RZNB01000004.1"/>
</dbReference>